<comment type="caution">
    <text evidence="2">The sequence shown here is derived from an EMBL/GenBank/DDBJ whole genome shotgun (WGS) entry which is preliminary data.</text>
</comment>
<dbReference type="EMBL" id="ASRX01000059">
    <property type="protein sequence ID" value="EYF02543.1"/>
    <property type="molecule type" value="Genomic_DNA"/>
</dbReference>
<accession>A0A017T029</accession>
<keyword evidence="3" id="KW-1185">Reference proteome</keyword>
<organism evidence="2 3">
    <name type="scientific">Chondromyces apiculatus DSM 436</name>
    <dbReference type="NCBI Taxonomy" id="1192034"/>
    <lineage>
        <taxon>Bacteria</taxon>
        <taxon>Pseudomonadati</taxon>
        <taxon>Myxococcota</taxon>
        <taxon>Polyangia</taxon>
        <taxon>Polyangiales</taxon>
        <taxon>Polyangiaceae</taxon>
        <taxon>Chondromyces</taxon>
    </lineage>
</organism>
<dbReference type="STRING" id="1192034.CAP_6750"/>
<name>A0A017T029_9BACT</name>
<sequence>MMLDATERRALVGSSLVATTLLCLPRQWVSAGIAAVLTIALYTWHVRRSAREAAAAPKPPQPAAPAEAAPAEAAPAEAAPAEAAPSDPAPADETPPRATSDPPPSGPPRAA</sequence>
<feature type="region of interest" description="Disordered" evidence="1">
    <location>
        <begin position="50"/>
        <end position="111"/>
    </location>
</feature>
<evidence type="ECO:0000313" key="2">
    <source>
        <dbReference type="EMBL" id="EYF02543.1"/>
    </source>
</evidence>
<gene>
    <name evidence="2" type="ORF">CAP_6750</name>
</gene>
<evidence type="ECO:0000256" key="1">
    <source>
        <dbReference type="SAM" id="MobiDB-lite"/>
    </source>
</evidence>
<dbReference type="RefSeq" id="WP_197041429.1">
    <property type="nucleotide sequence ID" value="NZ_ASRX01000059.1"/>
</dbReference>
<feature type="compositionally biased region" description="Pro residues" evidence="1">
    <location>
        <begin position="101"/>
        <end position="111"/>
    </location>
</feature>
<feature type="compositionally biased region" description="Low complexity" evidence="1">
    <location>
        <begin position="64"/>
        <end position="92"/>
    </location>
</feature>
<reference evidence="2 3" key="1">
    <citation type="submission" date="2013-05" db="EMBL/GenBank/DDBJ databases">
        <title>Genome assembly of Chondromyces apiculatus DSM 436.</title>
        <authorList>
            <person name="Sharma G."/>
            <person name="Khatri I."/>
            <person name="Kaur C."/>
            <person name="Mayilraj S."/>
            <person name="Subramanian S."/>
        </authorList>
    </citation>
    <scope>NUCLEOTIDE SEQUENCE [LARGE SCALE GENOMIC DNA]</scope>
    <source>
        <strain evidence="2 3">DSM 436</strain>
    </source>
</reference>
<proteinExistence type="predicted"/>
<dbReference type="AlphaFoldDB" id="A0A017T029"/>
<dbReference type="Proteomes" id="UP000019678">
    <property type="component" value="Unassembled WGS sequence"/>
</dbReference>
<evidence type="ECO:0000313" key="3">
    <source>
        <dbReference type="Proteomes" id="UP000019678"/>
    </source>
</evidence>
<protein>
    <submittedName>
        <fullName evidence="2">Uncharacterized protein</fullName>
    </submittedName>
</protein>